<proteinExistence type="inferred from homology"/>
<feature type="transmembrane region" description="Helical" evidence="8">
    <location>
        <begin position="155"/>
        <end position="176"/>
    </location>
</feature>
<dbReference type="SUPFAM" id="SSF161098">
    <property type="entry name" value="MetI-like"/>
    <property type="match status" value="1"/>
</dbReference>
<dbReference type="InterPro" id="IPR000515">
    <property type="entry name" value="MetI-like"/>
</dbReference>
<evidence type="ECO:0000256" key="1">
    <source>
        <dbReference type="ARBA" id="ARBA00004651"/>
    </source>
</evidence>
<dbReference type="CDD" id="cd06261">
    <property type="entry name" value="TM_PBP2"/>
    <property type="match status" value="1"/>
</dbReference>
<feature type="transmembrane region" description="Helical" evidence="8">
    <location>
        <begin position="259"/>
        <end position="280"/>
    </location>
</feature>
<feature type="transmembrane region" description="Helical" evidence="8">
    <location>
        <begin position="82"/>
        <end position="101"/>
    </location>
</feature>
<dbReference type="Proteomes" id="UP000238312">
    <property type="component" value="Unassembled WGS sequence"/>
</dbReference>
<keyword evidence="7 8" id="KW-0472">Membrane</keyword>
<name>A0A2T0N1R9_9ACTN</name>
<dbReference type="GO" id="GO:0055085">
    <property type="term" value="P:transmembrane transport"/>
    <property type="evidence" value="ECO:0007669"/>
    <property type="project" value="InterPro"/>
</dbReference>
<evidence type="ECO:0000256" key="6">
    <source>
        <dbReference type="ARBA" id="ARBA00022989"/>
    </source>
</evidence>
<evidence type="ECO:0000256" key="2">
    <source>
        <dbReference type="ARBA" id="ARBA00007069"/>
    </source>
</evidence>
<dbReference type="Gene3D" id="1.10.3720.10">
    <property type="entry name" value="MetI-like"/>
    <property type="match status" value="1"/>
</dbReference>
<comment type="similarity">
    <text evidence="2">Belongs to the binding-protein-dependent transport system permease family. CysTW subfamily.</text>
</comment>
<dbReference type="PANTHER" id="PTHR42929">
    <property type="entry name" value="INNER MEMBRANE ABC TRANSPORTER PERMEASE PROTEIN YDCU-RELATED-RELATED"/>
    <property type="match status" value="1"/>
</dbReference>
<dbReference type="EMBL" id="PVNG01000006">
    <property type="protein sequence ID" value="PRX65928.1"/>
    <property type="molecule type" value="Genomic_DNA"/>
</dbReference>
<evidence type="ECO:0000256" key="3">
    <source>
        <dbReference type="ARBA" id="ARBA00022448"/>
    </source>
</evidence>
<dbReference type="RefSeq" id="WP_106239349.1">
    <property type="nucleotide sequence ID" value="NZ_JBFAIL010000010.1"/>
</dbReference>
<dbReference type="PROSITE" id="PS50928">
    <property type="entry name" value="ABC_TM1"/>
    <property type="match status" value="1"/>
</dbReference>
<reference evidence="10 11" key="1">
    <citation type="submission" date="2018-03" db="EMBL/GenBank/DDBJ databases">
        <title>Genomic Encyclopedia of Type Strains, Phase III (KMG-III): the genomes of soil and plant-associated and newly described type strains.</title>
        <authorList>
            <person name="Whitman W."/>
        </authorList>
    </citation>
    <scope>NUCLEOTIDE SEQUENCE [LARGE SCALE GENOMIC DNA]</scope>
    <source>
        <strain evidence="10 11">CGMCC 4.7104</strain>
    </source>
</reference>
<comment type="subcellular location">
    <subcellularLocation>
        <location evidence="1">Cell membrane</location>
        <topology evidence="1">Multi-pass membrane protein</topology>
    </subcellularLocation>
</comment>
<keyword evidence="4" id="KW-1003">Cell membrane</keyword>
<evidence type="ECO:0000313" key="11">
    <source>
        <dbReference type="Proteomes" id="UP000238312"/>
    </source>
</evidence>
<protein>
    <submittedName>
        <fullName evidence="10">Putative spermidine/putrescine transport system permease protein</fullName>
    </submittedName>
</protein>
<comment type="caution">
    <text evidence="10">The sequence shown here is derived from an EMBL/GenBank/DDBJ whole genome shotgun (WGS) entry which is preliminary data.</text>
</comment>
<organism evidence="10 11">
    <name type="scientific">Nonomuraea fuscirosea</name>
    <dbReference type="NCBI Taxonomy" id="1291556"/>
    <lineage>
        <taxon>Bacteria</taxon>
        <taxon>Bacillati</taxon>
        <taxon>Actinomycetota</taxon>
        <taxon>Actinomycetes</taxon>
        <taxon>Streptosporangiales</taxon>
        <taxon>Streptosporangiaceae</taxon>
        <taxon>Nonomuraea</taxon>
    </lineage>
</organism>
<feature type="transmembrane region" description="Helical" evidence="8">
    <location>
        <begin position="216"/>
        <end position="239"/>
    </location>
</feature>
<feature type="domain" description="ABC transmembrane type-1" evidence="9">
    <location>
        <begin position="76"/>
        <end position="280"/>
    </location>
</feature>
<evidence type="ECO:0000313" key="10">
    <source>
        <dbReference type="EMBL" id="PRX65928.1"/>
    </source>
</evidence>
<evidence type="ECO:0000256" key="4">
    <source>
        <dbReference type="ARBA" id="ARBA00022475"/>
    </source>
</evidence>
<keyword evidence="5 8" id="KW-0812">Transmembrane</keyword>
<sequence length="294" mass="31492">MAAVGRVAGGAVTAGAGRSARRTGLLLALPALVIFALLFVAPLFTLVANSFRTQTGAFTLGNYARFLGDPFYRDVLWNTLKVAGLTTLGCLLVGYPFALYLRGRSPRVRNWLALLLLSPLLISMVIRAYGWLVVLGPNGPVASVIKWFGLTPPQLLYNDTAVLIGMVHVMLAYMVLPLMGSLDRIDPTLVPAAKGLGAPGWTCFWRITLPLSAPGMLAGAMIVFSLTASSFVTPAILGGPKVKLMPYFVYTQATTTLDWPYAAAIGFVLVVVTTGLLLGYSRLLRRGKGEVVFQ</sequence>
<evidence type="ECO:0000256" key="8">
    <source>
        <dbReference type="SAM" id="Phobius"/>
    </source>
</evidence>
<dbReference type="AlphaFoldDB" id="A0A2T0N1R9"/>
<feature type="transmembrane region" description="Helical" evidence="8">
    <location>
        <begin position="113"/>
        <end position="135"/>
    </location>
</feature>
<feature type="transmembrane region" description="Helical" evidence="8">
    <location>
        <begin position="25"/>
        <end position="48"/>
    </location>
</feature>
<dbReference type="OrthoDB" id="9808619at2"/>
<dbReference type="InterPro" id="IPR035906">
    <property type="entry name" value="MetI-like_sf"/>
</dbReference>
<evidence type="ECO:0000256" key="5">
    <source>
        <dbReference type="ARBA" id="ARBA00022692"/>
    </source>
</evidence>
<keyword evidence="11" id="KW-1185">Reference proteome</keyword>
<evidence type="ECO:0000259" key="9">
    <source>
        <dbReference type="PROSITE" id="PS50928"/>
    </source>
</evidence>
<keyword evidence="3" id="KW-0813">Transport</keyword>
<dbReference type="PANTHER" id="PTHR42929:SF5">
    <property type="entry name" value="ABC TRANSPORTER PERMEASE PROTEIN"/>
    <property type="match status" value="1"/>
</dbReference>
<gene>
    <name evidence="10" type="ORF">B0I32_10664</name>
</gene>
<accession>A0A2T0N1R9</accession>
<keyword evidence="6 8" id="KW-1133">Transmembrane helix</keyword>
<dbReference type="GO" id="GO:0005886">
    <property type="term" value="C:plasma membrane"/>
    <property type="evidence" value="ECO:0007669"/>
    <property type="project" value="UniProtKB-SubCell"/>
</dbReference>
<evidence type="ECO:0000256" key="7">
    <source>
        <dbReference type="ARBA" id="ARBA00023136"/>
    </source>
</evidence>